<gene>
    <name evidence="4" type="ORF">GCM10011410_01670</name>
</gene>
<organism evidence="4 5">
    <name type="scientific">Hoyosella rhizosphaerae</name>
    <dbReference type="NCBI Taxonomy" id="1755582"/>
    <lineage>
        <taxon>Bacteria</taxon>
        <taxon>Bacillati</taxon>
        <taxon>Actinomycetota</taxon>
        <taxon>Actinomycetes</taxon>
        <taxon>Mycobacteriales</taxon>
        <taxon>Hoyosellaceae</taxon>
        <taxon>Hoyosella</taxon>
    </lineage>
</organism>
<name>A0A916U1H8_9ACTN</name>
<dbReference type="InterPro" id="IPR027417">
    <property type="entry name" value="P-loop_NTPase"/>
</dbReference>
<comment type="caution">
    <text evidence="4">The sequence shown here is derived from an EMBL/GenBank/DDBJ whole genome shotgun (WGS) entry which is preliminary data.</text>
</comment>
<evidence type="ECO:0000256" key="1">
    <source>
        <dbReference type="ARBA" id="ARBA00022448"/>
    </source>
</evidence>
<dbReference type="SUPFAM" id="SSF52540">
    <property type="entry name" value="P-loop containing nucleoside triphosphate hydrolases"/>
    <property type="match status" value="1"/>
</dbReference>
<accession>A0A916U1H8</accession>
<keyword evidence="2" id="KW-1278">Translocase</keyword>
<dbReference type="EMBL" id="BMJH01000001">
    <property type="protein sequence ID" value="GGC53011.1"/>
    <property type="molecule type" value="Genomic_DNA"/>
</dbReference>
<dbReference type="AlphaFoldDB" id="A0A916U1H8"/>
<sequence>MTLMEARGITVSRRGTLVLKDVSLSINAGEVLMLVGPNGAGKTTLLAALSGDIAHAEGHIT</sequence>
<dbReference type="Proteomes" id="UP000641514">
    <property type="component" value="Unassembled WGS sequence"/>
</dbReference>
<dbReference type="Pfam" id="PF00005">
    <property type="entry name" value="ABC_tran"/>
    <property type="match status" value="1"/>
</dbReference>
<evidence type="ECO:0000256" key="2">
    <source>
        <dbReference type="ARBA" id="ARBA00022967"/>
    </source>
</evidence>
<reference evidence="4" key="2">
    <citation type="submission" date="2020-09" db="EMBL/GenBank/DDBJ databases">
        <authorList>
            <person name="Sun Q."/>
            <person name="Zhou Y."/>
        </authorList>
    </citation>
    <scope>NUCLEOTIDE SEQUENCE</scope>
    <source>
        <strain evidence="4">CGMCC 1.15478</strain>
    </source>
</reference>
<dbReference type="GO" id="GO:0005524">
    <property type="term" value="F:ATP binding"/>
    <property type="evidence" value="ECO:0007669"/>
    <property type="project" value="InterPro"/>
</dbReference>
<protein>
    <recommendedName>
        <fullName evidence="3">ABC transporter domain-containing protein</fullName>
    </recommendedName>
</protein>
<reference evidence="4" key="1">
    <citation type="journal article" date="2014" name="Int. J. Syst. Evol. Microbiol.">
        <title>Complete genome sequence of Corynebacterium casei LMG S-19264T (=DSM 44701T), isolated from a smear-ripened cheese.</title>
        <authorList>
            <consortium name="US DOE Joint Genome Institute (JGI-PGF)"/>
            <person name="Walter F."/>
            <person name="Albersmeier A."/>
            <person name="Kalinowski J."/>
            <person name="Ruckert C."/>
        </authorList>
    </citation>
    <scope>NUCLEOTIDE SEQUENCE</scope>
    <source>
        <strain evidence="4">CGMCC 1.15478</strain>
    </source>
</reference>
<dbReference type="InterPro" id="IPR003439">
    <property type="entry name" value="ABC_transporter-like_ATP-bd"/>
</dbReference>
<dbReference type="PANTHER" id="PTHR42794">
    <property type="entry name" value="HEMIN IMPORT ATP-BINDING PROTEIN HMUV"/>
    <property type="match status" value="1"/>
</dbReference>
<dbReference type="GO" id="GO:0016887">
    <property type="term" value="F:ATP hydrolysis activity"/>
    <property type="evidence" value="ECO:0007669"/>
    <property type="project" value="InterPro"/>
</dbReference>
<keyword evidence="5" id="KW-1185">Reference proteome</keyword>
<evidence type="ECO:0000259" key="3">
    <source>
        <dbReference type="Pfam" id="PF00005"/>
    </source>
</evidence>
<keyword evidence="1" id="KW-0813">Transport</keyword>
<evidence type="ECO:0000313" key="4">
    <source>
        <dbReference type="EMBL" id="GGC53011.1"/>
    </source>
</evidence>
<dbReference type="Gene3D" id="3.40.50.300">
    <property type="entry name" value="P-loop containing nucleotide triphosphate hydrolases"/>
    <property type="match status" value="1"/>
</dbReference>
<feature type="domain" description="ABC transporter" evidence="3">
    <location>
        <begin position="19"/>
        <end position="60"/>
    </location>
</feature>
<proteinExistence type="predicted"/>
<dbReference type="PANTHER" id="PTHR42794:SF1">
    <property type="entry name" value="HEMIN IMPORT ATP-BINDING PROTEIN HMUV"/>
    <property type="match status" value="1"/>
</dbReference>
<evidence type="ECO:0000313" key="5">
    <source>
        <dbReference type="Proteomes" id="UP000641514"/>
    </source>
</evidence>